<dbReference type="Pfam" id="PF14253">
    <property type="entry name" value="AbiH"/>
    <property type="match status" value="1"/>
</dbReference>
<protein>
    <submittedName>
        <fullName evidence="1">Uncharacterized protein</fullName>
    </submittedName>
</protein>
<dbReference type="InterPro" id="IPR025935">
    <property type="entry name" value="AbiH"/>
</dbReference>
<evidence type="ECO:0000313" key="2">
    <source>
        <dbReference type="Proteomes" id="UP000029554"/>
    </source>
</evidence>
<dbReference type="EMBL" id="JRHH01000002">
    <property type="protein sequence ID" value="KGD68680.1"/>
    <property type="molecule type" value="Genomic_DNA"/>
</dbReference>
<organism evidence="1 2">
    <name type="scientific">Flavobacterium aquatile LMG 4008 = ATCC 11947</name>
    <dbReference type="NCBI Taxonomy" id="1453498"/>
    <lineage>
        <taxon>Bacteria</taxon>
        <taxon>Pseudomonadati</taxon>
        <taxon>Bacteroidota</taxon>
        <taxon>Flavobacteriia</taxon>
        <taxon>Flavobacteriales</taxon>
        <taxon>Flavobacteriaceae</taxon>
        <taxon>Flavobacterium</taxon>
    </lineage>
</organism>
<sequence length="178" mass="21172">MVKKFDHTLVLNFNYTETIFHYLRPKMASIIHIHGQVRNSTNPINLGFGDERDKFYPTIEDQNENEYLRFIKSFYYSNNNNYKELFDFVEESSFQVQIMGHSCGLSDRTLLNAIFENRNCKSIKVFYHQYPSAKPNGQTDNYSDIVRNISRHFNQKTMMRDKIVNKTLSRDLPQLKLH</sequence>
<dbReference type="Proteomes" id="UP000029554">
    <property type="component" value="Unassembled WGS sequence"/>
</dbReference>
<dbReference type="AlphaFoldDB" id="A0A095V1G7"/>
<accession>A0A095V1G7</accession>
<name>A0A095V1G7_9FLAO</name>
<reference evidence="1 2" key="1">
    <citation type="submission" date="2014-09" db="EMBL/GenBank/DDBJ databases">
        <title>Whole Genome Shotgun of Flavobacterium aquatile LMG 4008.</title>
        <authorList>
            <person name="Gale A.N."/>
            <person name="Pipes S.E."/>
            <person name="Newman J.D."/>
        </authorList>
    </citation>
    <scope>NUCLEOTIDE SEQUENCE [LARGE SCALE GENOMIC DNA]</scope>
    <source>
        <strain evidence="1 2">LMG 4008</strain>
    </source>
</reference>
<proteinExistence type="predicted"/>
<evidence type="ECO:0000313" key="1">
    <source>
        <dbReference type="EMBL" id="KGD68680.1"/>
    </source>
</evidence>
<gene>
    <name evidence="1" type="ORF">LG45_03275</name>
</gene>
<keyword evidence="2" id="KW-1185">Reference proteome</keyword>
<dbReference type="eggNOG" id="ENOG503274K">
    <property type="taxonomic scope" value="Bacteria"/>
</dbReference>
<comment type="caution">
    <text evidence="1">The sequence shown here is derived from an EMBL/GenBank/DDBJ whole genome shotgun (WGS) entry which is preliminary data.</text>
</comment>